<keyword evidence="1" id="KW-1133">Transmembrane helix</keyword>
<evidence type="ECO:0000256" key="1">
    <source>
        <dbReference type="SAM" id="Phobius"/>
    </source>
</evidence>
<dbReference type="EMBL" id="CP025682">
    <property type="protein sequence ID" value="AUN95964.1"/>
    <property type="molecule type" value="Genomic_DNA"/>
</dbReference>
<dbReference type="RefSeq" id="WP_102248009.1">
    <property type="nucleotide sequence ID" value="NZ_CP025682.1"/>
</dbReference>
<evidence type="ECO:0000313" key="2">
    <source>
        <dbReference type="EMBL" id="AUN95964.1"/>
    </source>
</evidence>
<keyword evidence="1" id="KW-0812">Transmembrane</keyword>
<feature type="transmembrane region" description="Helical" evidence="1">
    <location>
        <begin position="12"/>
        <end position="32"/>
    </location>
</feature>
<dbReference type="KEGG" id="atw:C0099_14075"/>
<keyword evidence="1" id="KW-0472">Membrane</keyword>
<keyword evidence="3" id="KW-1185">Reference proteome</keyword>
<evidence type="ECO:0000313" key="3">
    <source>
        <dbReference type="Proteomes" id="UP000242205"/>
    </source>
</evidence>
<protein>
    <recommendedName>
        <fullName evidence="4">DUF304 domain-containing protein</fullName>
    </recommendedName>
</protein>
<dbReference type="Proteomes" id="UP000242205">
    <property type="component" value="Chromosome"/>
</dbReference>
<sequence>MDDEPIFRRSAAGAPLGVVLAAALLVAAPLLGDPFARWMAAFLGAGLLGVSLARLVARREFLRLHADGVDFDTLFYVTRLRWAHVETFRIDRLGENKVIRVKCQGRFWGRKPFALSEATWVEGGYFIPNVFEAPLEEIIERLEEGLAAWRTLQGDA</sequence>
<feature type="transmembrane region" description="Helical" evidence="1">
    <location>
        <begin position="38"/>
        <end position="57"/>
    </location>
</feature>
<name>A0A2I6S9P3_9RHOO</name>
<proteinExistence type="predicted"/>
<gene>
    <name evidence="2" type="ORF">C0099_14075</name>
</gene>
<organism evidence="2 3">
    <name type="scientific">Pseudazoarcus pumilus</name>
    <dbReference type="NCBI Taxonomy" id="2067960"/>
    <lineage>
        <taxon>Bacteria</taxon>
        <taxon>Pseudomonadati</taxon>
        <taxon>Pseudomonadota</taxon>
        <taxon>Betaproteobacteria</taxon>
        <taxon>Rhodocyclales</taxon>
        <taxon>Zoogloeaceae</taxon>
        <taxon>Pseudazoarcus</taxon>
    </lineage>
</organism>
<evidence type="ECO:0008006" key="4">
    <source>
        <dbReference type="Google" id="ProtNLM"/>
    </source>
</evidence>
<accession>A0A2I6S9P3</accession>
<dbReference type="AlphaFoldDB" id="A0A2I6S9P3"/>
<reference evidence="2 3" key="1">
    <citation type="submission" date="2018-01" db="EMBL/GenBank/DDBJ databases">
        <authorList>
            <person name="Fu G.-Y."/>
        </authorList>
    </citation>
    <scope>NUCLEOTIDE SEQUENCE [LARGE SCALE GENOMIC DNA]</scope>
    <source>
        <strain evidence="2 3">SY39</strain>
    </source>
</reference>